<keyword evidence="3" id="KW-1185">Reference proteome</keyword>
<protein>
    <submittedName>
        <fullName evidence="2">Sarcosine oxidase</fullName>
        <ecNumber evidence="2">1.5.3.1</ecNumber>
    </submittedName>
</protein>
<dbReference type="PANTHER" id="PTHR13847:SF193">
    <property type="entry name" value="PYRUVATE DEHYDROGENASE PHOSPHATASE REGULATORY SUBUNIT, MITOCHONDRIAL"/>
    <property type="match status" value="1"/>
</dbReference>
<organism evidence="2 3">
    <name type="scientific">Janibacter alkaliphilus</name>
    <dbReference type="NCBI Taxonomy" id="1069963"/>
    <lineage>
        <taxon>Bacteria</taxon>
        <taxon>Bacillati</taxon>
        <taxon>Actinomycetota</taxon>
        <taxon>Actinomycetes</taxon>
        <taxon>Micrococcales</taxon>
        <taxon>Intrasporangiaceae</taxon>
        <taxon>Janibacter</taxon>
    </lineage>
</organism>
<dbReference type="SUPFAM" id="SSF54373">
    <property type="entry name" value="FAD-linked reductases, C-terminal domain"/>
    <property type="match status" value="1"/>
</dbReference>
<name>A0A852X4Z5_9MICO</name>
<dbReference type="EC" id="1.5.3.1" evidence="2"/>
<dbReference type="SUPFAM" id="SSF51905">
    <property type="entry name" value="FAD/NAD(P)-binding domain"/>
    <property type="match status" value="1"/>
</dbReference>
<dbReference type="Gene3D" id="3.50.50.60">
    <property type="entry name" value="FAD/NAD(P)-binding domain"/>
    <property type="match status" value="1"/>
</dbReference>
<evidence type="ECO:0000259" key="1">
    <source>
        <dbReference type="Pfam" id="PF01266"/>
    </source>
</evidence>
<proteinExistence type="predicted"/>
<dbReference type="Proteomes" id="UP000592181">
    <property type="component" value="Unassembled WGS sequence"/>
</dbReference>
<sequence length="392" mass="41500">MTTRTDVLVVGAGIVGTAVAAELAEHRSVHLLDAGDESLVGSTGHAPGFVGEFGGSPVATALATATTDALADRVGDDPAAFARTGCLEVMTTAAGAVALPERISAARAQWLVVEEIEPAAAARLAPDVVRPEAVTAAALFPRDAAVDATEVTRRLRERAVAQGATIDWGRRVVALDPLEDGVRVALDDGRRILAADVVVCTGIWAGGLLGGGRPDVPIVPVRHPYVHGPRDVPAPGAQPFVRMPEHHLYARWHGDRWGVGSYDHDPAPVETTALERADVPWDGRFDDVIERGLAQLARPELFAPTERLDGIFALTPDNLPLVGRWEHRVWVAAAVWVTHAIGAAQVLAAQLTGASSPVPGSDALDPHRFAAWDPAEARRVALAHYRTIYDRG</sequence>
<keyword evidence="2" id="KW-0560">Oxidoreductase</keyword>
<dbReference type="AlphaFoldDB" id="A0A852X4Z5"/>
<evidence type="ECO:0000313" key="2">
    <source>
        <dbReference type="EMBL" id="NYG38106.1"/>
    </source>
</evidence>
<dbReference type="GO" id="GO:0005737">
    <property type="term" value="C:cytoplasm"/>
    <property type="evidence" value="ECO:0007669"/>
    <property type="project" value="TreeGrafter"/>
</dbReference>
<reference evidence="2 3" key="1">
    <citation type="submission" date="2020-07" db="EMBL/GenBank/DDBJ databases">
        <title>Sequencing the genomes of 1000 actinobacteria strains.</title>
        <authorList>
            <person name="Klenk H.-P."/>
        </authorList>
    </citation>
    <scope>NUCLEOTIDE SEQUENCE [LARGE SCALE GENOMIC DNA]</scope>
    <source>
        <strain evidence="2 3">DSM 24723</strain>
    </source>
</reference>
<dbReference type="RefSeq" id="WP_179463354.1">
    <property type="nucleotide sequence ID" value="NZ_JACBZX010000001.1"/>
</dbReference>
<gene>
    <name evidence="2" type="ORF">BJY28_002575</name>
</gene>
<accession>A0A852X4Z5</accession>
<dbReference type="InterPro" id="IPR006076">
    <property type="entry name" value="FAD-dep_OxRdtase"/>
</dbReference>
<dbReference type="Gene3D" id="3.30.9.10">
    <property type="entry name" value="D-Amino Acid Oxidase, subunit A, domain 2"/>
    <property type="match status" value="1"/>
</dbReference>
<dbReference type="Pfam" id="PF01266">
    <property type="entry name" value="DAO"/>
    <property type="match status" value="1"/>
</dbReference>
<feature type="domain" description="FAD dependent oxidoreductase" evidence="1">
    <location>
        <begin position="6"/>
        <end position="349"/>
    </location>
</feature>
<dbReference type="EMBL" id="JACBZX010000001">
    <property type="protein sequence ID" value="NYG38106.1"/>
    <property type="molecule type" value="Genomic_DNA"/>
</dbReference>
<dbReference type="InterPro" id="IPR036188">
    <property type="entry name" value="FAD/NAD-bd_sf"/>
</dbReference>
<dbReference type="GO" id="GO:0008115">
    <property type="term" value="F:sarcosine oxidase activity"/>
    <property type="evidence" value="ECO:0007669"/>
    <property type="project" value="UniProtKB-EC"/>
</dbReference>
<evidence type="ECO:0000313" key="3">
    <source>
        <dbReference type="Proteomes" id="UP000592181"/>
    </source>
</evidence>
<comment type="caution">
    <text evidence="2">The sequence shown here is derived from an EMBL/GenBank/DDBJ whole genome shotgun (WGS) entry which is preliminary data.</text>
</comment>
<dbReference type="PANTHER" id="PTHR13847">
    <property type="entry name" value="SARCOSINE DEHYDROGENASE-RELATED"/>
    <property type="match status" value="1"/>
</dbReference>